<sequence length="127" mass="14866">MYRPTVRYEDVYKEYVENVFHATHLDRSQIIRAALFIAGHTEQFSRIIEPYIRRGMSLPSPLWNEEDEELWLNQKVVEPMEVRQVTKEIQKKPVRVEKRRVEEQPLASPKVFSPGGGVSITFGGSHR</sequence>
<evidence type="ECO:0000256" key="1">
    <source>
        <dbReference type="SAM" id="MobiDB-lite"/>
    </source>
</evidence>
<feature type="region of interest" description="Disordered" evidence="1">
    <location>
        <begin position="96"/>
        <end position="127"/>
    </location>
</feature>
<evidence type="ECO:0000313" key="2">
    <source>
        <dbReference type="EMBL" id="MFC0560789.1"/>
    </source>
</evidence>
<dbReference type="RefSeq" id="WP_273847942.1">
    <property type="nucleotide sequence ID" value="NZ_JAQQWT010000042.1"/>
</dbReference>
<accession>A0ABV6NJ41</accession>
<keyword evidence="3" id="KW-1185">Reference proteome</keyword>
<dbReference type="Proteomes" id="UP001589833">
    <property type="component" value="Unassembled WGS sequence"/>
</dbReference>
<reference evidence="2 3" key="1">
    <citation type="submission" date="2024-09" db="EMBL/GenBank/DDBJ databases">
        <authorList>
            <person name="Sun Q."/>
            <person name="Mori K."/>
        </authorList>
    </citation>
    <scope>NUCLEOTIDE SEQUENCE [LARGE SCALE GENOMIC DNA]</scope>
    <source>
        <strain evidence="2 3">NCAIM B.02301</strain>
    </source>
</reference>
<protein>
    <submittedName>
        <fullName evidence="2">Uncharacterized protein</fullName>
    </submittedName>
</protein>
<proteinExistence type="predicted"/>
<dbReference type="EMBL" id="JBHLTR010000040">
    <property type="protein sequence ID" value="MFC0560789.1"/>
    <property type="molecule type" value="Genomic_DNA"/>
</dbReference>
<evidence type="ECO:0000313" key="3">
    <source>
        <dbReference type="Proteomes" id="UP001589833"/>
    </source>
</evidence>
<organism evidence="2 3">
    <name type="scientific">Halalkalibacter alkalisediminis</name>
    <dbReference type="NCBI Taxonomy" id="935616"/>
    <lineage>
        <taxon>Bacteria</taxon>
        <taxon>Bacillati</taxon>
        <taxon>Bacillota</taxon>
        <taxon>Bacilli</taxon>
        <taxon>Bacillales</taxon>
        <taxon>Bacillaceae</taxon>
        <taxon>Halalkalibacter</taxon>
    </lineage>
</organism>
<comment type="caution">
    <text evidence="2">The sequence shown here is derived from an EMBL/GenBank/DDBJ whole genome shotgun (WGS) entry which is preliminary data.</text>
</comment>
<name>A0ABV6NJ41_9BACI</name>
<gene>
    <name evidence="2" type="ORF">ACFFH4_17580</name>
</gene>